<dbReference type="AlphaFoldDB" id="A0A151CG91"/>
<feature type="signal peptide" evidence="1">
    <location>
        <begin position="1"/>
        <end position="21"/>
    </location>
</feature>
<comment type="caution">
    <text evidence="3">The sequence shown here is derived from an EMBL/GenBank/DDBJ whole genome shotgun (WGS) entry which is preliminary data.</text>
</comment>
<evidence type="ECO:0000313" key="4">
    <source>
        <dbReference type="Proteomes" id="UP000075359"/>
    </source>
</evidence>
<dbReference type="InterPro" id="IPR005184">
    <property type="entry name" value="DUF306_Meta_HslJ"/>
</dbReference>
<dbReference type="InterPro" id="IPR038670">
    <property type="entry name" value="HslJ-like_sf"/>
</dbReference>
<dbReference type="EMBL" id="LNKT01000023">
    <property type="protein sequence ID" value="KYJ86562.1"/>
    <property type="molecule type" value="Genomic_DNA"/>
</dbReference>
<keyword evidence="1" id="KW-0732">Signal</keyword>
<evidence type="ECO:0000313" key="3">
    <source>
        <dbReference type="EMBL" id="KYJ86562.1"/>
    </source>
</evidence>
<dbReference type="Gene3D" id="2.40.128.270">
    <property type="match status" value="1"/>
</dbReference>
<dbReference type="OrthoDB" id="5372963at2"/>
<reference evidence="3 4" key="1">
    <citation type="submission" date="2015-11" db="EMBL/GenBank/DDBJ databases">
        <title>Draft genome of Sulfurovum riftiae 1812E, a member of the Epsilonproteobacteria isolated from the tube of the deep-sea hydrothermal vent tubewom Riftia pachyptila.</title>
        <authorList>
            <person name="Vetriani C."/>
            <person name="Giovannelli D."/>
        </authorList>
    </citation>
    <scope>NUCLEOTIDE SEQUENCE [LARGE SCALE GENOMIC DNA]</scope>
    <source>
        <strain evidence="3 4">1812E</strain>
    </source>
</reference>
<proteinExistence type="predicted"/>
<sequence>MITKKLFFIALLSTLFLSASSSVSLKSLDGSWLLRTVDGYKVSKARAILDFNAKHKKIDGYDGCNRIEGKLNQHTNNMYSSKLTTYRYECRNSTKRFVSARLHKTIKEGFTIQKAKMQGEKGILLQSAHHKLFFKKMGG</sequence>
<evidence type="ECO:0000259" key="2">
    <source>
        <dbReference type="Pfam" id="PF03724"/>
    </source>
</evidence>
<protein>
    <recommendedName>
        <fullName evidence="2">DUF306 domain-containing protein</fullName>
    </recommendedName>
</protein>
<accession>A0A151CG91</accession>
<dbReference type="Pfam" id="PF03724">
    <property type="entry name" value="META"/>
    <property type="match status" value="1"/>
</dbReference>
<dbReference type="STRING" id="1630136.AS592_07105"/>
<organism evidence="3 4">
    <name type="scientific">Sulfurovum riftiae</name>
    <dbReference type="NCBI Taxonomy" id="1630136"/>
    <lineage>
        <taxon>Bacteria</taxon>
        <taxon>Pseudomonadati</taxon>
        <taxon>Campylobacterota</taxon>
        <taxon>Epsilonproteobacteria</taxon>
        <taxon>Campylobacterales</taxon>
        <taxon>Sulfurovaceae</taxon>
        <taxon>Sulfurovum</taxon>
    </lineage>
</organism>
<keyword evidence="4" id="KW-1185">Reference proteome</keyword>
<dbReference type="Proteomes" id="UP000075359">
    <property type="component" value="Unassembled WGS sequence"/>
</dbReference>
<evidence type="ECO:0000256" key="1">
    <source>
        <dbReference type="SAM" id="SignalP"/>
    </source>
</evidence>
<feature type="chain" id="PRO_5007578465" description="DUF306 domain-containing protein" evidence="1">
    <location>
        <begin position="22"/>
        <end position="139"/>
    </location>
</feature>
<gene>
    <name evidence="3" type="ORF">AS592_07105</name>
</gene>
<dbReference type="RefSeq" id="WP_067330892.1">
    <property type="nucleotide sequence ID" value="NZ_LNKT01000023.1"/>
</dbReference>
<name>A0A151CG91_9BACT</name>
<feature type="domain" description="DUF306" evidence="2">
    <location>
        <begin position="29"/>
        <end position="120"/>
    </location>
</feature>